<accession>A0A1H7L2V0</accession>
<evidence type="ECO:0000313" key="3">
    <source>
        <dbReference type="Proteomes" id="UP000198984"/>
    </source>
</evidence>
<dbReference type="STRING" id="573321.SAMN04488505_1011151"/>
<evidence type="ECO:0000313" key="2">
    <source>
        <dbReference type="EMBL" id="SEK92705.1"/>
    </source>
</evidence>
<keyword evidence="3" id="KW-1185">Reference proteome</keyword>
<protein>
    <submittedName>
        <fullName evidence="2">Cupin domain protein</fullName>
    </submittedName>
</protein>
<dbReference type="AlphaFoldDB" id="A0A1H7L2V0"/>
<feature type="domain" description="Cupin type-2" evidence="1">
    <location>
        <begin position="34"/>
        <end position="98"/>
    </location>
</feature>
<dbReference type="RefSeq" id="WP_089907319.1">
    <property type="nucleotide sequence ID" value="NZ_FOBB01000001.1"/>
</dbReference>
<dbReference type="OrthoDB" id="9811153at2"/>
<dbReference type="PANTHER" id="PTHR40112:SF1">
    <property type="entry name" value="H2HPP ISOMERASE"/>
    <property type="match status" value="1"/>
</dbReference>
<dbReference type="CDD" id="cd02238">
    <property type="entry name" value="cupin_KdgF"/>
    <property type="match status" value="1"/>
</dbReference>
<evidence type="ECO:0000259" key="1">
    <source>
        <dbReference type="Pfam" id="PF07883"/>
    </source>
</evidence>
<dbReference type="Pfam" id="PF07883">
    <property type="entry name" value="Cupin_2"/>
    <property type="match status" value="1"/>
</dbReference>
<dbReference type="InterPro" id="IPR013096">
    <property type="entry name" value="Cupin_2"/>
</dbReference>
<dbReference type="Proteomes" id="UP000198984">
    <property type="component" value="Unassembled WGS sequence"/>
</dbReference>
<dbReference type="InterPro" id="IPR014710">
    <property type="entry name" value="RmlC-like_jellyroll"/>
</dbReference>
<proteinExistence type="predicted"/>
<gene>
    <name evidence="2" type="ORF">SAMN04488505_1011151</name>
</gene>
<reference evidence="2 3" key="1">
    <citation type="submission" date="2016-10" db="EMBL/GenBank/DDBJ databases">
        <authorList>
            <person name="de Groot N.N."/>
        </authorList>
    </citation>
    <scope>NUCLEOTIDE SEQUENCE [LARGE SCALE GENOMIC DNA]</scope>
    <source>
        <strain evidence="2 3">DSM 21039</strain>
    </source>
</reference>
<name>A0A1H7L2V0_9BACT</name>
<dbReference type="EMBL" id="FOBB01000001">
    <property type="protein sequence ID" value="SEK92705.1"/>
    <property type="molecule type" value="Genomic_DNA"/>
</dbReference>
<dbReference type="PANTHER" id="PTHR40112">
    <property type="entry name" value="H2HPP ISOMERASE"/>
    <property type="match status" value="1"/>
</dbReference>
<organism evidence="2 3">
    <name type="scientific">Chitinophaga rupis</name>
    <dbReference type="NCBI Taxonomy" id="573321"/>
    <lineage>
        <taxon>Bacteria</taxon>
        <taxon>Pseudomonadati</taxon>
        <taxon>Bacteroidota</taxon>
        <taxon>Chitinophagia</taxon>
        <taxon>Chitinophagales</taxon>
        <taxon>Chitinophagaceae</taxon>
        <taxon>Chitinophaga</taxon>
    </lineage>
</organism>
<dbReference type="InterPro" id="IPR052535">
    <property type="entry name" value="Bacilysin_H2HPP_isomerase"/>
</dbReference>
<dbReference type="SUPFAM" id="SSF51182">
    <property type="entry name" value="RmlC-like cupins"/>
    <property type="match status" value="1"/>
</dbReference>
<dbReference type="InterPro" id="IPR011051">
    <property type="entry name" value="RmlC_Cupin_sf"/>
</dbReference>
<sequence>MLPAPKSVKDIPGRLTVPGHTGRFVHGEKSTLAFWEITEGSISPIHQHMHEQITYIAEGTFEMQLGDSVYTLNQGDTLLIPPNTLHGGKAITTCKIIDTFCPVREDYR</sequence>
<dbReference type="Gene3D" id="2.60.120.10">
    <property type="entry name" value="Jelly Rolls"/>
    <property type="match status" value="1"/>
</dbReference>